<name>A0A7J7F1L1_DICBM</name>
<accession>A0A7J7F1L1</accession>
<dbReference type="InterPro" id="IPR043220">
    <property type="entry name" value="POM121-like_prot_1"/>
</dbReference>
<dbReference type="PANTHER" id="PTHR15566:SF4">
    <property type="entry name" value="POM121-LIKE PROTEIN 1-RELATED"/>
    <property type="match status" value="1"/>
</dbReference>
<gene>
    <name evidence="2" type="ORF">HPG69_003992</name>
</gene>
<sequence length="186" mass="19622">RKTQPGKDAEATRGQTRTQRNCSPTSDSFRPRKQKIPLLPHRQGDPLRLPPPSDVGFRVTVENLDSEEEAALWTVNSAWQGDTEAIWDCGTTEPSFPVPVPAAGTALPQLTSAGLAPHPASDTEITPMDTTPLLQPLLLGSPPGSGGSILPSAQALPMSPSDSMVSVTASLSALRLFGPTPTLNLL</sequence>
<comment type="caution">
    <text evidence="2">The sequence shown here is derived from an EMBL/GenBank/DDBJ whole genome shotgun (WGS) entry which is preliminary data.</text>
</comment>
<keyword evidence="3" id="KW-1185">Reference proteome</keyword>
<feature type="compositionally biased region" description="Basic and acidic residues" evidence="1">
    <location>
        <begin position="1"/>
        <end position="11"/>
    </location>
</feature>
<evidence type="ECO:0000256" key="1">
    <source>
        <dbReference type="SAM" id="MobiDB-lite"/>
    </source>
</evidence>
<feature type="non-terminal residue" evidence="2">
    <location>
        <position position="186"/>
    </location>
</feature>
<feature type="compositionally biased region" description="Polar residues" evidence="1">
    <location>
        <begin position="13"/>
        <end position="28"/>
    </location>
</feature>
<dbReference type="Pfam" id="PF15229">
    <property type="entry name" value="POM121"/>
    <property type="match status" value="1"/>
</dbReference>
<protein>
    <submittedName>
        <fullName evidence="2">Uncharacterized protein</fullName>
    </submittedName>
</protein>
<reference evidence="2 3" key="1">
    <citation type="journal article" date="2020" name="Mol. Biol. Evol.">
        <title>Interspecific Gene Flow and the Evolution of Specialization in Black and White Rhinoceros.</title>
        <authorList>
            <person name="Moodley Y."/>
            <person name="Westbury M.V."/>
            <person name="Russo I.M."/>
            <person name="Gopalakrishnan S."/>
            <person name="Rakotoarivelo A."/>
            <person name="Olsen R.A."/>
            <person name="Prost S."/>
            <person name="Tunstall T."/>
            <person name="Ryder O.A."/>
            <person name="Dalen L."/>
            <person name="Bruford M.W."/>
        </authorList>
    </citation>
    <scope>NUCLEOTIDE SEQUENCE [LARGE SCALE GENOMIC DNA]</scope>
    <source>
        <strain evidence="2">SBR-YM</strain>
        <tissue evidence="2">Skin</tissue>
    </source>
</reference>
<proteinExistence type="predicted"/>
<dbReference type="PANTHER" id="PTHR15566">
    <property type="entry name" value="POM121-LIKE"/>
    <property type="match status" value="1"/>
</dbReference>
<dbReference type="Proteomes" id="UP000551758">
    <property type="component" value="Unassembled WGS sequence"/>
</dbReference>
<feature type="region of interest" description="Disordered" evidence="1">
    <location>
        <begin position="1"/>
        <end position="53"/>
    </location>
</feature>
<dbReference type="AlphaFoldDB" id="A0A7J7F1L1"/>
<feature type="non-terminal residue" evidence="2">
    <location>
        <position position="1"/>
    </location>
</feature>
<evidence type="ECO:0000313" key="2">
    <source>
        <dbReference type="EMBL" id="KAF5921920.1"/>
    </source>
</evidence>
<evidence type="ECO:0000313" key="3">
    <source>
        <dbReference type="Proteomes" id="UP000551758"/>
    </source>
</evidence>
<dbReference type="EMBL" id="JACDTQ010001580">
    <property type="protein sequence ID" value="KAF5921920.1"/>
    <property type="molecule type" value="Genomic_DNA"/>
</dbReference>
<organism evidence="2 3">
    <name type="scientific">Diceros bicornis minor</name>
    <name type="common">South-central black rhinoceros</name>
    <dbReference type="NCBI Taxonomy" id="77932"/>
    <lineage>
        <taxon>Eukaryota</taxon>
        <taxon>Metazoa</taxon>
        <taxon>Chordata</taxon>
        <taxon>Craniata</taxon>
        <taxon>Vertebrata</taxon>
        <taxon>Euteleostomi</taxon>
        <taxon>Mammalia</taxon>
        <taxon>Eutheria</taxon>
        <taxon>Laurasiatheria</taxon>
        <taxon>Perissodactyla</taxon>
        <taxon>Rhinocerotidae</taxon>
        <taxon>Diceros</taxon>
    </lineage>
</organism>